<evidence type="ECO:0000256" key="4">
    <source>
        <dbReference type="RuleBase" id="RU367022"/>
    </source>
</evidence>
<comment type="subcellular location">
    <subcellularLocation>
        <location evidence="4">Membrane</location>
        <topology evidence="4">Multi-pass membrane protein</topology>
    </subcellularLocation>
</comment>
<evidence type="ECO:0000256" key="2">
    <source>
        <dbReference type="ARBA" id="ARBA00022989"/>
    </source>
</evidence>
<evidence type="ECO:0000256" key="3">
    <source>
        <dbReference type="ARBA" id="ARBA00023136"/>
    </source>
</evidence>
<organism evidence="6">
    <name type="scientific">Caenorhabditis remanei</name>
    <name type="common">Caenorhabditis vulgaris</name>
    <dbReference type="NCBI Taxonomy" id="31234"/>
    <lineage>
        <taxon>Eukaryota</taxon>
        <taxon>Metazoa</taxon>
        <taxon>Ecdysozoa</taxon>
        <taxon>Nematoda</taxon>
        <taxon>Chromadorea</taxon>
        <taxon>Rhabditida</taxon>
        <taxon>Rhabditina</taxon>
        <taxon>Rhabditomorpha</taxon>
        <taxon>Rhabditoidea</taxon>
        <taxon>Rhabditidae</taxon>
        <taxon>Peloderinae</taxon>
        <taxon>Caenorhabditis</taxon>
    </lineage>
</organism>
<dbReference type="PANTHER" id="PTHR12483">
    <property type="entry name" value="SOLUTE CARRIER FAMILY 31 COPPER TRANSPORTERS"/>
    <property type="match status" value="1"/>
</dbReference>
<feature type="transmembrane region" description="Helical" evidence="4">
    <location>
        <begin position="41"/>
        <end position="59"/>
    </location>
</feature>
<dbReference type="Proteomes" id="UP000008281">
    <property type="component" value="Unassembled WGS sequence"/>
</dbReference>
<dbReference type="GO" id="GO:0005375">
    <property type="term" value="F:copper ion transmembrane transporter activity"/>
    <property type="evidence" value="ECO:0007669"/>
    <property type="project" value="UniProtKB-UniRule"/>
</dbReference>
<feature type="transmembrane region" description="Helical" evidence="4">
    <location>
        <begin position="115"/>
        <end position="137"/>
    </location>
</feature>
<dbReference type="GO" id="GO:0016020">
    <property type="term" value="C:membrane"/>
    <property type="evidence" value="ECO:0007669"/>
    <property type="project" value="UniProtKB-SubCell"/>
</dbReference>
<dbReference type="Pfam" id="PF04145">
    <property type="entry name" value="Ctr"/>
    <property type="match status" value="1"/>
</dbReference>
<keyword evidence="4" id="KW-0187">Copper transport</keyword>
<dbReference type="InParanoid" id="E3LXL7"/>
<dbReference type="HOGENOM" id="CLU_079690_2_3_1"/>
<comment type="similarity">
    <text evidence="4">Belongs to the copper transporter (Ctr) (TC 1.A.56) family. SLC31A subfamily.</text>
</comment>
<name>E3LXL7_CAERE</name>
<dbReference type="OrthoDB" id="161814at2759"/>
<accession>E3LXL7</accession>
<dbReference type="EMBL" id="DS268418">
    <property type="protein sequence ID" value="EFO84692.1"/>
    <property type="molecule type" value="Genomic_DNA"/>
</dbReference>
<keyword evidence="4" id="KW-0813">Transport</keyword>
<proteinExistence type="inferred from homology"/>
<evidence type="ECO:0000256" key="1">
    <source>
        <dbReference type="ARBA" id="ARBA00022692"/>
    </source>
</evidence>
<dbReference type="FunCoup" id="E3LXL7">
    <property type="interactions" value="14"/>
</dbReference>
<keyword evidence="4" id="KW-0186">Copper</keyword>
<dbReference type="OMA" id="WSCFVVG"/>
<evidence type="ECO:0000313" key="6">
    <source>
        <dbReference type="Proteomes" id="UP000008281"/>
    </source>
</evidence>
<keyword evidence="4" id="KW-0406">Ion transport</keyword>
<dbReference type="PANTHER" id="PTHR12483:SF31">
    <property type="entry name" value="COPPER TRANSPORT PROTEIN"/>
    <property type="match status" value="1"/>
</dbReference>
<keyword evidence="3 4" id="KW-0472">Membrane</keyword>
<feature type="transmembrane region" description="Helical" evidence="4">
    <location>
        <begin position="143"/>
        <end position="162"/>
    </location>
</feature>
<gene>
    <name evidence="5" type="ORF">CRE_03672</name>
</gene>
<dbReference type="AlphaFoldDB" id="E3LXL7"/>
<dbReference type="eggNOG" id="KOG3386">
    <property type="taxonomic scope" value="Eukaryota"/>
</dbReference>
<evidence type="ECO:0000313" key="5">
    <source>
        <dbReference type="EMBL" id="EFO84692.1"/>
    </source>
</evidence>
<keyword evidence="2 4" id="KW-1133">Transmembrane helix</keyword>
<keyword evidence="6" id="KW-1185">Reference proteome</keyword>
<reference evidence="5" key="1">
    <citation type="submission" date="2007-07" db="EMBL/GenBank/DDBJ databases">
        <title>PCAP assembly of the Caenorhabditis remanei genome.</title>
        <authorList>
            <consortium name="The Caenorhabditis remanei Sequencing Consortium"/>
            <person name="Wilson R.K."/>
        </authorList>
    </citation>
    <scope>NUCLEOTIDE SEQUENCE [LARGE SCALE GENOMIC DNA]</scope>
    <source>
        <strain evidence="5">PB4641</strain>
    </source>
</reference>
<dbReference type="InterPro" id="IPR007274">
    <property type="entry name" value="Cop_transporter"/>
</dbReference>
<keyword evidence="1 4" id="KW-0812">Transmembrane</keyword>
<sequence>MNMNSSTMSPGGMTTKMWQWYHIELNDVILFEEWKVRDSGTMVWSCFVVGFAGVLLEFLKYSSWMTSERMTSDMADVDRRTKYGGIVVPSKYRNKQCALFQIDRKYLFQIEIFRFWSSHIIQSFYHFWQTLLAFILMNIYMTFNIYICLSLCLGLSIGHFFFGSRIH</sequence>
<protein>
    <recommendedName>
        <fullName evidence="4">Copper transport protein</fullName>
    </recommendedName>
</protein>